<evidence type="ECO:0000313" key="2">
    <source>
        <dbReference type="Proteomes" id="UP001159363"/>
    </source>
</evidence>
<evidence type="ECO:0000313" key="1">
    <source>
        <dbReference type="EMBL" id="KAJ8897473.1"/>
    </source>
</evidence>
<comment type="caution">
    <text evidence="1">The sequence shown here is derived from an EMBL/GenBank/DDBJ whole genome shotgun (WGS) entry which is preliminary data.</text>
</comment>
<accession>A0ABQ9INJ2</accession>
<organism evidence="1 2">
    <name type="scientific">Dryococelus australis</name>
    <dbReference type="NCBI Taxonomy" id="614101"/>
    <lineage>
        <taxon>Eukaryota</taxon>
        <taxon>Metazoa</taxon>
        <taxon>Ecdysozoa</taxon>
        <taxon>Arthropoda</taxon>
        <taxon>Hexapoda</taxon>
        <taxon>Insecta</taxon>
        <taxon>Pterygota</taxon>
        <taxon>Neoptera</taxon>
        <taxon>Polyneoptera</taxon>
        <taxon>Phasmatodea</taxon>
        <taxon>Verophasmatodea</taxon>
        <taxon>Anareolatae</taxon>
        <taxon>Phasmatidae</taxon>
        <taxon>Eurycanthinae</taxon>
        <taxon>Dryococelus</taxon>
    </lineage>
</organism>
<gene>
    <name evidence="1" type="ORF">PR048_002819</name>
</gene>
<keyword evidence="2" id="KW-1185">Reference proteome</keyword>
<sequence>MFQMERTKLYCPATQEQVTELSLTPNEYLTTLLSSDSEEKMVPSTQAVCIKDLRSLQLNEQVKAILREGEMSL</sequence>
<name>A0ABQ9INJ2_9NEOP</name>
<reference evidence="1 2" key="1">
    <citation type="submission" date="2023-02" db="EMBL/GenBank/DDBJ databases">
        <title>LHISI_Scaffold_Assembly.</title>
        <authorList>
            <person name="Stuart O.P."/>
            <person name="Cleave R."/>
            <person name="Magrath M.J.L."/>
            <person name="Mikheyev A.S."/>
        </authorList>
    </citation>
    <scope>NUCLEOTIDE SEQUENCE [LARGE SCALE GENOMIC DNA]</scope>
    <source>
        <strain evidence="1">Daus_M_001</strain>
        <tissue evidence="1">Leg muscle</tissue>
    </source>
</reference>
<dbReference type="EMBL" id="JARBHB010000001">
    <property type="protein sequence ID" value="KAJ8897473.1"/>
    <property type="molecule type" value="Genomic_DNA"/>
</dbReference>
<dbReference type="InterPro" id="IPR006886">
    <property type="entry name" value="RNA_pol_III_Rpc5"/>
</dbReference>
<proteinExistence type="predicted"/>
<protein>
    <submittedName>
        <fullName evidence="1">Uncharacterized protein</fullName>
    </submittedName>
</protein>
<dbReference type="Pfam" id="PF04801">
    <property type="entry name" value="RPC5"/>
    <property type="match status" value="1"/>
</dbReference>
<dbReference type="Proteomes" id="UP001159363">
    <property type="component" value="Chromosome 1"/>
</dbReference>